<protein>
    <submittedName>
        <fullName evidence="1">Uncharacterized protein</fullName>
    </submittedName>
</protein>
<keyword evidence="2" id="KW-1185">Reference proteome</keyword>
<proteinExistence type="predicted"/>
<accession>A0ABP0GHH4</accession>
<dbReference type="Proteomes" id="UP001642483">
    <property type="component" value="Unassembled WGS sequence"/>
</dbReference>
<gene>
    <name evidence="1" type="ORF">CVLEPA_LOCUS23794</name>
</gene>
<dbReference type="EMBL" id="CAWYQH010000119">
    <property type="protein sequence ID" value="CAK8691211.1"/>
    <property type="molecule type" value="Genomic_DNA"/>
</dbReference>
<sequence length="118" mass="13101">MRIDLEITKHRSVPLCLQPQQLISVSRSSNQARQTIHGQTSWYDSSASQNKLQPAVAVMIIKVALVVLVLIACDPASAQYEEELPLDDAVLIVDDDEDETVSCFGFNKFQSGILTIQR</sequence>
<comment type="caution">
    <text evidence="1">The sequence shown here is derived from an EMBL/GenBank/DDBJ whole genome shotgun (WGS) entry which is preliminary data.</text>
</comment>
<reference evidence="1 2" key="1">
    <citation type="submission" date="2024-02" db="EMBL/GenBank/DDBJ databases">
        <authorList>
            <person name="Daric V."/>
            <person name="Darras S."/>
        </authorList>
    </citation>
    <scope>NUCLEOTIDE SEQUENCE [LARGE SCALE GENOMIC DNA]</scope>
</reference>
<name>A0ABP0GHH4_CLALP</name>
<evidence type="ECO:0000313" key="2">
    <source>
        <dbReference type="Proteomes" id="UP001642483"/>
    </source>
</evidence>
<organism evidence="1 2">
    <name type="scientific">Clavelina lepadiformis</name>
    <name type="common">Light-bulb sea squirt</name>
    <name type="synonym">Ascidia lepadiformis</name>
    <dbReference type="NCBI Taxonomy" id="159417"/>
    <lineage>
        <taxon>Eukaryota</taxon>
        <taxon>Metazoa</taxon>
        <taxon>Chordata</taxon>
        <taxon>Tunicata</taxon>
        <taxon>Ascidiacea</taxon>
        <taxon>Aplousobranchia</taxon>
        <taxon>Clavelinidae</taxon>
        <taxon>Clavelina</taxon>
    </lineage>
</organism>
<evidence type="ECO:0000313" key="1">
    <source>
        <dbReference type="EMBL" id="CAK8691211.1"/>
    </source>
</evidence>